<keyword evidence="1" id="KW-0547">Nucleotide-binding</keyword>
<dbReference type="PANTHER" id="PTHR42759">
    <property type="entry name" value="MOXR FAMILY PROTEIN"/>
    <property type="match status" value="1"/>
</dbReference>
<dbReference type="GO" id="GO:0005524">
    <property type="term" value="F:ATP binding"/>
    <property type="evidence" value="ECO:0007669"/>
    <property type="project" value="UniProtKB-KW"/>
</dbReference>
<reference evidence="5" key="1">
    <citation type="submission" date="2020-10" db="EMBL/GenBank/DDBJ databases">
        <authorList>
            <person name="Gilroy R."/>
        </authorList>
    </citation>
    <scope>NUCLEOTIDE SEQUENCE</scope>
    <source>
        <strain evidence="5">ChiSxjej1B13-7958</strain>
    </source>
</reference>
<dbReference type="GO" id="GO:0016887">
    <property type="term" value="F:ATP hydrolysis activity"/>
    <property type="evidence" value="ECO:0007669"/>
    <property type="project" value="InterPro"/>
</dbReference>
<evidence type="ECO:0000256" key="1">
    <source>
        <dbReference type="ARBA" id="ARBA00022741"/>
    </source>
</evidence>
<dbReference type="InterPro" id="IPR003593">
    <property type="entry name" value="AAA+_ATPase"/>
</dbReference>
<accession>A0A9D1DFR0</accession>
<name>A0A9D1DFR0_9FIRM</name>
<dbReference type="InterPro" id="IPR027417">
    <property type="entry name" value="P-loop_NTPase"/>
</dbReference>
<dbReference type="AlphaFoldDB" id="A0A9D1DFR0"/>
<sequence length="325" mass="35541">MAQQERPDVTPVRELGEKLIQNIETVIMGKEEIIRKAVICLLAGGHILLEDIPGTGKTTLAKAIARSVGCSFGRVQFTPDLLPSDLTGVSFYNQKEQRFEFKRGAVFTNILLADEINRATPRTQSSLLECMEERQVSVDGVTHRLDEPFLVMATQNPIEIQGTFPLPEAQLDRFLMRLSMGYPAAEDEKRMLLGFSSSSPLDTLKSVAQAEEVIQAQKLCREVFAGEAVCGYIVAIAEASRTDEGLRYGASPRASLALLHASQAHAALEGRGYVLPDDVKAVCADVLCHRVLCRAARGAQAKAEALEILRQILVRVPAPTEASLR</sequence>
<evidence type="ECO:0000256" key="3">
    <source>
        <dbReference type="ARBA" id="ARBA00061607"/>
    </source>
</evidence>
<proteinExistence type="inferred from homology"/>
<comment type="similarity">
    <text evidence="3">Belongs to the MoxR family.</text>
</comment>
<dbReference type="SUPFAM" id="SSF52540">
    <property type="entry name" value="P-loop containing nucleoside triphosphate hydrolases"/>
    <property type="match status" value="1"/>
</dbReference>
<dbReference type="SMART" id="SM00382">
    <property type="entry name" value="AAA"/>
    <property type="match status" value="1"/>
</dbReference>
<keyword evidence="2" id="KW-0067">ATP-binding</keyword>
<dbReference type="PANTHER" id="PTHR42759:SF5">
    <property type="entry name" value="METHANOL DEHYDROGENASE REGULATOR"/>
    <property type="match status" value="1"/>
</dbReference>
<dbReference type="CDD" id="cd00009">
    <property type="entry name" value="AAA"/>
    <property type="match status" value="1"/>
</dbReference>
<dbReference type="InterPro" id="IPR050764">
    <property type="entry name" value="CbbQ/NirQ/NorQ/GpvN"/>
</dbReference>
<evidence type="ECO:0000313" key="6">
    <source>
        <dbReference type="Proteomes" id="UP000824242"/>
    </source>
</evidence>
<dbReference type="Gene3D" id="3.40.50.300">
    <property type="entry name" value="P-loop containing nucleotide triphosphate hydrolases"/>
    <property type="match status" value="1"/>
</dbReference>
<dbReference type="InterPro" id="IPR041628">
    <property type="entry name" value="ChlI/MoxR_AAA_lid"/>
</dbReference>
<dbReference type="Proteomes" id="UP000824242">
    <property type="component" value="Unassembled WGS sequence"/>
</dbReference>
<evidence type="ECO:0000256" key="2">
    <source>
        <dbReference type="ARBA" id="ARBA00022840"/>
    </source>
</evidence>
<dbReference type="Gene3D" id="1.10.8.80">
    <property type="entry name" value="Magnesium chelatase subunit I, C-Terminal domain"/>
    <property type="match status" value="1"/>
</dbReference>
<dbReference type="PIRSF" id="PIRSF002849">
    <property type="entry name" value="AAA_ATPase_chaperone_MoxR_prd"/>
    <property type="match status" value="1"/>
</dbReference>
<dbReference type="Pfam" id="PF07726">
    <property type="entry name" value="AAA_3"/>
    <property type="match status" value="1"/>
</dbReference>
<dbReference type="Pfam" id="PF17863">
    <property type="entry name" value="AAA_lid_2"/>
    <property type="match status" value="1"/>
</dbReference>
<gene>
    <name evidence="5" type="ORF">IAB89_10635</name>
</gene>
<evidence type="ECO:0000313" key="5">
    <source>
        <dbReference type="EMBL" id="HIR48088.1"/>
    </source>
</evidence>
<organism evidence="5 6">
    <name type="scientific">Candidatus Caccousia avicola</name>
    <dbReference type="NCBI Taxonomy" id="2840721"/>
    <lineage>
        <taxon>Bacteria</taxon>
        <taxon>Bacillati</taxon>
        <taxon>Bacillota</taxon>
        <taxon>Clostridia</taxon>
        <taxon>Eubacteriales</taxon>
        <taxon>Oscillospiraceae</taxon>
        <taxon>Oscillospiraceae incertae sedis</taxon>
        <taxon>Candidatus Caccousia</taxon>
    </lineage>
</organism>
<reference evidence="5" key="2">
    <citation type="journal article" date="2021" name="PeerJ">
        <title>Extensive microbial diversity within the chicken gut microbiome revealed by metagenomics and culture.</title>
        <authorList>
            <person name="Gilroy R."/>
            <person name="Ravi A."/>
            <person name="Getino M."/>
            <person name="Pursley I."/>
            <person name="Horton D.L."/>
            <person name="Alikhan N.F."/>
            <person name="Baker D."/>
            <person name="Gharbi K."/>
            <person name="Hall N."/>
            <person name="Watson M."/>
            <person name="Adriaenssens E.M."/>
            <person name="Foster-Nyarko E."/>
            <person name="Jarju S."/>
            <person name="Secka A."/>
            <person name="Antonio M."/>
            <person name="Oren A."/>
            <person name="Chaudhuri R.R."/>
            <person name="La Ragione R."/>
            <person name="Hildebrand F."/>
            <person name="Pallen M.J."/>
        </authorList>
    </citation>
    <scope>NUCLEOTIDE SEQUENCE</scope>
    <source>
        <strain evidence="5">ChiSxjej1B13-7958</strain>
    </source>
</reference>
<dbReference type="EMBL" id="DVGZ01000112">
    <property type="protein sequence ID" value="HIR48088.1"/>
    <property type="molecule type" value="Genomic_DNA"/>
</dbReference>
<dbReference type="FunFam" id="3.40.50.300:FF:000640">
    <property type="entry name" value="MoxR family ATPase"/>
    <property type="match status" value="1"/>
</dbReference>
<dbReference type="InterPro" id="IPR011703">
    <property type="entry name" value="ATPase_AAA-3"/>
</dbReference>
<feature type="domain" description="AAA+ ATPase" evidence="4">
    <location>
        <begin position="43"/>
        <end position="184"/>
    </location>
</feature>
<protein>
    <submittedName>
        <fullName evidence="5">MoxR family ATPase</fullName>
    </submittedName>
</protein>
<comment type="caution">
    <text evidence="5">The sequence shown here is derived from an EMBL/GenBank/DDBJ whole genome shotgun (WGS) entry which is preliminary data.</text>
</comment>
<evidence type="ECO:0000259" key="4">
    <source>
        <dbReference type="SMART" id="SM00382"/>
    </source>
</evidence>